<gene>
    <name evidence="8" type="ORF">PLOB_00016486</name>
</gene>
<evidence type="ECO:0000256" key="2">
    <source>
        <dbReference type="ARBA" id="ARBA00022730"/>
    </source>
</evidence>
<evidence type="ECO:0000313" key="9">
    <source>
        <dbReference type="Proteomes" id="UP001159405"/>
    </source>
</evidence>
<comment type="caution">
    <text evidence="8">The sequence shown here is derived from an EMBL/GenBank/DDBJ whole genome shotgun (WGS) entry which is preliminary data.</text>
</comment>
<dbReference type="InterPro" id="IPR036164">
    <property type="entry name" value="bL21-like_sf"/>
</dbReference>
<evidence type="ECO:0000256" key="6">
    <source>
        <dbReference type="ARBA" id="ARBA00044129"/>
    </source>
</evidence>
<dbReference type="InterPro" id="IPR001787">
    <property type="entry name" value="Ribosomal_bL21"/>
</dbReference>
<sequence length="249" mass="26877">MASRSALRCANLLRATVTRSGRKSTVDGLYISGVKLHKFQGVHSNSMVACNLVKNSFKTYTTTALVAAQLSAISPLGLLGNVDVRSLSNGPATSLTEAGGEEDDEQNCPPSSDVIKDVQDEMLKSGSSGHIFAVVHIGGRQFKITINDTIVINRIDADTGERIHIEKVLMVGGENFSVIGTPLVARDLARIEATVVEKTKSPKVIVFKKKRRKGYKRTQGHRQDITVLRINSIHVQPELLSLSTAGNSS</sequence>
<proteinExistence type="inferred from homology"/>
<keyword evidence="3" id="KW-0694">RNA-binding</keyword>
<feature type="region of interest" description="Disordered" evidence="7">
    <location>
        <begin position="90"/>
        <end position="109"/>
    </location>
</feature>
<dbReference type="NCBIfam" id="TIGR00061">
    <property type="entry name" value="L21"/>
    <property type="match status" value="1"/>
</dbReference>
<evidence type="ECO:0000256" key="1">
    <source>
        <dbReference type="ARBA" id="ARBA00008563"/>
    </source>
</evidence>
<keyword evidence="9" id="KW-1185">Reference proteome</keyword>
<dbReference type="InterPro" id="IPR018258">
    <property type="entry name" value="Ribosomal_bL21_CS"/>
</dbReference>
<evidence type="ECO:0000256" key="3">
    <source>
        <dbReference type="ARBA" id="ARBA00022884"/>
    </source>
</evidence>
<name>A0ABN8MSY0_9CNID</name>
<reference evidence="8 9" key="1">
    <citation type="submission" date="2022-05" db="EMBL/GenBank/DDBJ databases">
        <authorList>
            <consortium name="Genoscope - CEA"/>
            <person name="William W."/>
        </authorList>
    </citation>
    <scope>NUCLEOTIDE SEQUENCE [LARGE SCALE GENOMIC DNA]</scope>
</reference>
<organism evidence="8 9">
    <name type="scientific">Porites lobata</name>
    <dbReference type="NCBI Taxonomy" id="104759"/>
    <lineage>
        <taxon>Eukaryota</taxon>
        <taxon>Metazoa</taxon>
        <taxon>Cnidaria</taxon>
        <taxon>Anthozoa</taxon>
        <taxon>Hexacorallia</taxon>
        <taxon>Scleractinia</taxon>
        <taxon>Fungiina</taxon>
        <taxon>Poritidae</taxon>
        <taxon>Porites</taxon>
    </lineage>
</organism>
<comment type="similarity">
    <text evidence="1">Belongs to the bacterial ribosomal protein bL21 family.</text>
</comment>
<dbReference type="InterPro" id="IPR028909">
    <property type="entry name" value="bL21-like"/>
</dbReference>
<dbReference type="PANTHER" id="PTHR21349:SF0">
    <property type="entry name" value="LARGE RIBOSOMAL SUBUNIT PROTEIN BL21M"/>
    <property type="match status" value="1"/>
</dbReference>
<dbReference type="SUPFAM" id="SSF141091">
    <property type="entry name" value="L21p-like"/>
    <property type="match status" value="1"/>
</dbReference>
<dbReference type="HAMAP" id="MF_01363">
    <property type="entry name" value="Ribosomal_bL21"/>
    <property type="match status" value="1"/>
</dbReference>
<dbReference type="Proteomes" id="UP001159405">
    <property type="component" value="Unassembled WGS sequence"/>
</dbReference>
<keyword evidence="5" id="KW-0687">Ribonucleoprotein</keyword>
<dbReference type="EMBL" id="CALNXK010000002">
    <property type="protein sequence ID" value="CAH3033396.1"/>
    <property type="molecule type" value="Genomic_DNA"/>
</dbReference>
<evidence type="ECO:0000256" key="7">
    <source>
        <dbReference type="SAM" id="MobiDB-lite"/>
    </source>
</evidence>
<dbReference type="PANTHER" id="PTHR21349">
    <property type="entry name" value="50S RIBOSOMAL PROTEIN L21"/>
    <property type="match status" value="1"/>
</dbReference>
<protein>
    <recommendedName>
        <fullName evidence="6">Large ribosomal subunit protein bL21m</fullName>
    </recommendedName>
</protein>
<dbReference type="PROSITE" id="PS01169">
    <property type="entry name" value="RIBOSOMAL_L21"/>
    <property type="match status" value="1"/>
</dbReference>
<evidence type="ECO:0000256" key="5">
    <source>
        <dbReference type="ARBA" id="ARBA00023274"/>
    </source>
</evidence>
<evidence type="ECO:0000256" key="4">
    <source>
        <dbReference type="ARBA" id="ARBA00022980"/>
    </source>
</evidence>
<accession>A0ABN8MSY0</accession>
<keyword evidence="4" id="KW-0689">Ribosomal protein</keyword>
<evidence type="ECO:0000313" key="8">
    <source>
        <dbReference type="EMBL" id="CAH3033396.1"/>
    </source>
</evidence>
<keyword evidence="2" id="KW-0699">rRNA-binding</keyword>
<dbReference type="Pfam" id="PF00829">
    <property type="entry name" value="Ribosomal_L21p"/>
    <property type="match status" value="1"/>
</dbReference>